<proteinExistence type="inferred from homology"/>
<dbReference type="InterPro" id="IPR027417">
    <property type="entry name" value="P-loop_NTPase"/>
</dbReference>
<dbReference type="SMART" id="SM00382">
    <property type="entry name" value="AAA"/>
    <property type="match status" value="1"/>
</dbReference>
<comment type="subcellular location">
    <subcellularLocation>
        <location evidence="1">Mitochondrion inner membrane</location>
        <topology evidence="1">Single-pass membrane protein</topology>
    </subcellularLocation>
</comment>
<evidence type="ECO:0000256" key="6">
    <source>
        <dbReference type="ARBA" id="ARBA00022801"/>
    </source>
</evidence>
<dbReference type="Pfam" id="PF00004">
    <property type="entry name" value="AAA"/>
    <property type="match status" value="1"/>
</dbReference>
<evidence type="ECO:0000259" key="14">
    <source>
        <dbReference type="SMART" id="SM01024"/>
    </source>
</evidence>
<dbReference type="SUPFAM" id="SSF52540">
    <property type="entry name" value="P-loop containing nucleoside triphosphate hydrolases"/>
    <property type="match status" value="1"/>
</dbReference>
<keyword evidence="6" id="KW-0378">Hydrolase</keyword>
<evidence type="ECO:0000313" key="15">
    <source>
        <dbReference type="EMBL" id="KAK6538030.1"/>
    </source>
</evidence>
<dbReference type="InterPro" id="IPR003593">
    <property type="entry name" value="AAA+_ATPase"/>
</dbReference>
<evidence type="ECO:0000313" key="16">
    <source>
        <dbReference type="Proteomes" id="UP001365542"/>
    </source>
</evidence>
<keyword evidence="3" id="KW-0812">Transmembrane</keyword>
<evidence type="ECO:0000259" key="13">
    <source>
        <dbReference type="SMART" id="SM00382"/>
    </source>
</evidence>
<dbReference type="InterPro" id="IPR014851">
    <property type="entry name" value="BCS1_N"/>
</dbReference>
<evidence type="ECO:0000256" key="8">
    <source>
        <dbReference type="ARBA" id="ARBA00022989"/>
    </source>
</evidence>
<evidence type="ECO:0000256" key="5">
    <source>
        <dbReference type="ARBA" id="ARBA00022792"/>
    </source>
</evidence>
<dbReference type="PROSITE" id="PS00674">
    <property type="entry name" value="AAA"/>
    <property type="match status" value="1"/>
</dbReference>
<dbReference type="Pfam" id="PF25426">
    <property type="entry name" value="AAA_lid_BCS1"/>
    <property type="match status" value="1"/>
</dbReference>
<comment type="catalytic activity">
    <reaction evidence="11">
        <text>ATP + H2O = ADP + phosphate + H(+)</text>
        <dbReference type="Rhea" id="RHEA:13065"/>
        <dbReference type="ChEBI" id="CHEBI:15377"/>
        <dbReference type="ChEBI" id="CHEBI:15378"/>
        <dbReference type="ChEBI" id="CHEBI:30616"/>
        <dbReference type="ChEBI" id="CHEBI:43474"/>
        <dbReference type="ChEBI" id="CHEBI:456216"/>
    </reaction>
    <physiologicalReaction direction="left-to-right" evidence="11">
        <dbReference type="Rhea" id="RHEA:13066"/>
    </physiologicalReaction>
</comment>
<evidence type="ECO:0000256" key="9">
    <source>
        <dbReference type="ARBA" id="ARBA00023128"/>
    </source>
</evidence>
<dbReference type="Gene3D" id="3.40.50.300">
    <property type="entry name" value="P-loop containing nucleotide triphosphate hydrolases"/>
    <property type="match status" value="1"/>
</dbReference>
<dbReference type="AlphaFoldDB" id="A0AAV9X7H2"/>
<dbReference type="EMBL" id="JAVHJO010000008">
    <property type="protein sequence ID" value="KAK6538030.1"/>
    <property type="molecule type" value="Genomic_DNA"/>
</dbReference>
<dbReference type="GO" id="GO:0005524">
    <property type="term" value="F:ATP binding"/>
    <property type="evidence" value="ECO:0007669"/>
    <property type="project" value="UniProtKB-KW"/>
</dbReference>
<organism evidence="15 16">
    <name type="scientific">Orbilia ellipsospora</name>
    <dbReference type="NCBI Taxonomy" id="2528407"/>
    <lineage>
        <taxon>Eukaryota</taxon>
        <taxon>Fungi</taxon>
        <taxon>Dikarya</taxon>
        <taxon>Ascomycota</taxon>
        <taxon>Pezizomycotina</taxon>
        <taxon>Orbiliomycetes</taxon>
        <taxon>Orbiliales</taxon>
        <taxon>Orbiliaceae</taxon>
        <taxon>Orbilia</taxon>
    </lineage>
</organism>
<dbReference type="InterPro" id="IPR003960">
    <property type="entry name" value="ATPase_AAA_CS"/>
</dbReference>
<comment type="caution">
    <text evidence="15">The sequence shown here is derived from an EMBL/GenBank/DDBJ whole genome shotgun (WGS) entry which is preliminary data.</text>
</comment>
<gene>
    <name evidence="15" type="ORF">TWF694_010923</name>
</gene>
<name>A0AAV9X7H2_9PEZI</name>
<feature type="domain" description="AAA+ ATPase" evidence="13">
    <location>
        <begin position="294"/>
        <end position="433"/>
    </location>
</feature>
<keyword evidence="10" id="KW-0472">Membrane</keyword>
<dbReference type="InterPro" id="IPR057495">
    <property type="entry name" value="AAA_lid_BCS1"/>
</dbReference>
<protein>
    <recommendedName>
        <fullName evidence="17">P-loop containing nucleoside triphosphate hydrolase protein</fullName>
    </recommendedName>
</protein>
<evidence type="ECO:0000256" key="12">
    <source>
        <dbReference type="RuleBase" id="RU003651"/>
    </source>
</evidence>
<sequence length="526" mass="59800">MNRIQNQPINDSDSIYRKESNLLSSPPIAMLQTFAPPPTLISGMHMLTRFLDVWLYFNPTNCIMTTCALIHSVNHIWSLVMHLAACHEASITVEEDDPIYTHVMAWLTAHVSTSRLQARTAKGGQFCIDDPASMEEYAAATKNGIFNLIEYQKALRPKYEIHLGEHNFQFQGRSFWIRRGAEDYFRPDTAPRQFTVDKNEYIRISCWGKSTIPIQEFLQETKRLYLDQEGTKIPIFKAVHGVWGSRWKCAIVRHARHIDNISLDKSVKTPILNDVREFLKPTAAKWYANRGIPYRRGYLFHGPPGTGKTSFTLALAGTFGLPIYNLSLGDPTITEEKLLQYFAELPRRCILLIEDIDTVAISKKRDSEGCQRNNNNNPQNNNISLSGLLNAIDGIISHEGRILVMTTNHPEHLDPALTRHGRVDLKIYFGLATREQISSLFINMYSRDYDEDDAGGEKRDLFREKITAAAETFTGFLPTGKFSPAEIQGFLTLRKNSYLKAVMEVEQWGRDTLAAREVNEAAITIL</sequence>
<evidence type="ECO:0000256" key="11">
    <source>
        <dbReference type="ARBA" id="ARBA00048778"/>
    </source>
</evidence>
<evidence type="ECO:0000256" key="4">
    <source>
        <dbReference type="ARBA" id="ARBA00022741"/>
    </source>
</evidence>
<keyword evidence="16" id="KW-1185">Reference proteome</keyword>
<dbReference type="InterPro" id="IPR003959">
    <property type="entry name" value="ATPase_AAA_core"/>
</dbReference>
<reference evidence="15 16" key="1">
    <citation type="submission" date="2019-10" db="EMBL/GenBank/DDBJ databases">
        <authorList>
            <person name="Palmer J.M."/>
        </authorList>
    </citation>
    <scope>NUCLEOTIDE SEQUENCE [LARGE SCALE GENOMIC DNA]</scope>
    <source>
        <strain evidence="15 16">TWF694</strain>
    </source>
</reference>
<dbReference type="SMART" id="SM01024">
    <property type="entry name" value="BCS1_N"/>
    <property type="match status" value="1"/>
</dbReference>
<comment type="similarity">
    <text evidence="2">Belongs to the AAA ATPase family. BCS1 subfamily.</text>
</comment>
<keyword evidence="5" id="KW-0999">Mitochondrion inner membrane</keyword>
<dbReference type="GO" id="GO:0016887">
    <property type="term" value="F:ATP hydrolysis activity"/>
    <property type="evidence" value="ECO:0007669"/>
    <property type="project" value="InterPro"/>
</dbReference>
<evidence type="ECO:0000256" key="7">
    <source>
        <dbReference type="ARBA" id="ARBA00022840"/>
    </source>
</evidence>
<evidence type="ECO:0000256" key="1">
    <source>
        <dbReference type="ARBA" id="ARBA00004434"/>
    </source>
</evidence>
<evidence type="ECO:0008006" key="17">
    <source>
        <dbReference type="Google" id="ProtNLM"/>
    </source>
</evidence>
<dbReference type="Proteomes" id="UP001365542">
    <property type="component" value="Unassembled WGS sequence"/>
</dbReference>
<evidence type="ECO:0000256" key="10">
    <source>
        <dbReference type="ARBA" id="ARBA00023136"/>
    </source>
</evidence>
<feature type="domain" description="BCS1 N-terminal" evidence="14">
    <location>
        <begin position="64"/>
        <end position="261"/>
    </location>
</feature>
<evidence type="ECO:0000256" key="2">
    <source>
        <dbReference type="ARBA" id="ARBA00007448"/>
    </source>
</evidence>
<keyword evidence="8" id="KW-1133">Transmembrane helix</keyword>
<accession>A0AAV9X7H2</accession>
<dbReference type="InterPro" id="IPR050747">
    <property type="entry name" value="Mitochondrial_chaperone_BCS1"/>
</dbReference>
<dbReference type="PANTHER" id="PTHR23070">
    <property type="entry name" value="BCS1 AAA-TYPE ATPASE"/>
    <property type="match status" value="1"/>
</dbReference>
<evidence type="ECO:0000256" key="3">
    <source>
        <dbReference type="ARBA" id="ARBA00022692"/>
    </source>
</evidence>
<dbReference type="GO" id="GO:0005743">
    <property type="term" value="C:mitochondrial inner membrane"/>
    <property type="evidence" value="ECO:0007669"/>
    <property type="project" value="UniProtKB-SubCell"/>
</dbReference>
<keyword evidence="9" id="KW-0496">Mitochondrion</keyword>
<dbReference type="Pfam" id="PF08740">
    <property type="entry name" value="BCS1_N"/>
    <property type="match status" value="1"/>
</dbReference>
<keyword evidence="4 12" id="KW-0547">Nucleotide-binding</keyword>
<keyword evidence="7 12" id="KW-0067">ATP-binding</keyword>